<keyword evidence="3" id="KW-0053">Apoptosis</keyword>
<comment type="similarity">
    <text evidence="1">Belongs to the peptidase C14A family.</text>
</comment>
<dbReference type="GO" id="GO:0006508">
    <property type="term" value="P:proteolysis"/>
    <property type="evidence" value="ECO:0007669"/>
    <property type="project" value="UniProtKB-KW"/>
</dbReference>
<dbReference type="InterPro" id="IPR001309">
    <property type="entry name" value="Pept_C14_p20"/>
</dbReference>
<dbReference type="EMBL" id="CAJPIZ010014800">
    <property type="protein sequence ID" value="CAG2114946.1"/>
    <property type="molecule type" value="Genomic_DNA"/>
</dbReference>
<feature type="domain" description="Caspase family p20" evidence="5">
    <location>
        <begin position="54"/>
        <end position="158"/>
    </location>
</feature>
<evidence type="ECO:0000256" key="1">
    <source>
        <dbReference type="ARBA" id="ARBA00010134"/>
    </source>
</evidence>
<evidence type="ECO:0000313" key="6">
    <source>
        <dbReference type="EMBL" id="CAD7634516.1"/>
    </source>
</evidence>
<dbReference type="InterPro" id="IPR002398">
    <property type="entry name" value="Pept_C14"/>
</dbReference>
<sequence>MDQTEKPWNNVYTINLDVTPGQTLQSNTSNELKMDAKPRGVALIFVTVPELALEAERYRSIFQQLLFEPVICPALTRDQTVAKLSEVADTNTKYKGDAFIMMFIGHGYNERIIGWSAFPQWPPAPGDVLPVRDIVAMFSETRCRPLAQKAKMFIFNCCSEMSDTECLAPGFVNSQSIDTMTSLDTKWKTDNKLTHVIYACAQGSKAWHDQVNGPIGHVSVFGQALSHTIAQYSWQKNVYQLFVMSVNRLEEELQRKDKTNRQTEIKMVTVDKKLFFNPGLFNNKHDRAVRYTTVLCTTRNDAYGQKRNRYSVGRIATDGDNTVLTNTQRTLSLSRRNIIVGTDTRRP</sequence>
<evidence type="ECO:0000259" key="5">
    <source>
        <dbReference type="PROSITE" id="PS50208"/>
    </source>
</evidence>
<evidence type="ECO:0000256" key="2">
    <source>
        <dbReference type="ARBA" id="ARBA00022670"/>
    </source>
</evidence>
<dbReference type="GO" id="GO:0004197">
    <property type="term" value="F:cysteine-type endopeptidase activity"/>
    <property type="evidence" value="ECO:0007669"/>
    <property type="project" value="InterPro"/>
</dbReference>
<proteinExistence type="inferred from homology"/>
<keyword evidence="2" id="KW-0645">Protease</keyword>
<evidence type="ECO:0000256" key="3">
    <source>
        <dbReference type="ARBA" id="ARBA00022703"/>
    </source>
</evidence>
<evidence type="ECO:0000313" key="7">
    <source>
        <dbReference type="Proteomes" id="UP000759131"/>
    </source>
</evidence>
<dbReference type="PANTHER" id="PTHR47901">
    <property type="entry name" value="CASPASE RECRUITMENT DOMAIN-CONTAINING PROTEIN 18"/>
    <property type="match status" value="1"/>
</dbReference>
<gene>
    <name evidence="6" type="ORF">OSB1V03_LOCUS14912</name>
</gene>
<dbReference type="AlphaFoldDB" id="A0A7R9L3L8"/>
<protein>
    <recommendedName>
        <fullName evidence="5">Caspase family p20 domain-containing protein</fullName>
    </recommendedName>
</protein>
<dbReference type="InterPro" id="IPR015917">
    <property type="entry name" value="Pept_C14A"/>
</dbReference>
<dbReference type="Proteomes" id="UP000759131">
    <property type="component" value="Unassembled WGS sequence"/>
</dbReference>
<evidence type="ECO:0000256" key="4">
    <source>
        <dbReference type="ARBA" id="ARBA00022801"/>
    </source>
</evidence>
<keyword evidence="7" id="KW-1185">Reference proteome</keyword>
<accession>A0A7R9L3L8</accession>
<dbReference type="Gene3D" id="3.40.50.1460">
    <property type="match status" value="1"/>
</dbReference>
<organism evidence="6">
    <name type="scientific">Medioppia subpectinata</name>
    <dbReference type="NCBI Taxonomy" id="1979941"/>
    <lineage>
        <taxon>Eukaryota</taxon>
        <taxon>Metazoa</taxon>
        <taxon>Ecdysozoa</taxon>
        <taxon>Arthropoda</taxon>
        <taxon>Chelicerata</taxon>
        <taxon>Arachnida</taxon>
        <taxon>Acari</taxon>
        <taxon>Acariformes</taxon>
        <taxon>Sarcoptiformes</taxon>
        <taxon>Oribatida</taxon>
        <taxon>Brachypylina</taxon>
        <taxon>Oppioidea</taxon>
        <taxon>Oppiidae</taxon>
        <taxon>Medioppia</taxon>
    </lineage>
</organism>
<dbReference type="SMART" id="SM00115">
    <property type="entry name" value="CASc"/>
    <property type="match status" value="1"/>
</dbReference>
<dbReference type="SUPFAM" id="SSF52129">
    <property type="entry name" value="Caspase-like"/>
    <property type="match status" value="1"/>
</dbReference>
<dbReference type="PANTHER" id="PTHR47901:SF8">
    <property type="entry name" value="CASPASE-3"/>
    <property type="match status" value="1"/>
</dbReference>
<dbReference type="PROSITE" id="PS50208">
    <property type="entry name" value="CASPASE_P20"/>
    <property type="match status" value="1"/>
</dbReference>
<dbReference type="InterPro" id="IPR029030">
    <property type="entry name" value="Caspase-like_dom_sf"/>
</dbReference>
<dbReference type="InterPro" id="IPR011600">
    <property type="entry name" value="Pept_C14_caspase"/>
</dbReference>
<keyword evidence="4" id="KW-0378">Hydrolase</keyword>
<dbReference type="Pfam" id="PF00656">
    <property type="entry name" value="Peptidase_C14"/>
    <property type="match status" value="1"/>
</dbReference>
<reference evidence="6" key="1">
    <citation type="submission" date="2020-11" db="EMBL/GenBank/DDBJ databases">
        <authorList>
            <person name="Tran Van P."/>
        </authorList>
    </citation>
    <scope>NUCLEOTIDE SEQUENCE</scope>
</reference>
<dbReference type="EMBL" id="OC869375">
    <property type="protein sequence ID" value="CAD7634516.1"/>
    <property type="molecule type" value="Genomic_DNA"/>
</dbReference>
<name>A0A7R9L3L8_9ACAR</name>
<dbReference type="GO" id="GO:0006915">
    <property type="term" value="P:apoptotic process"/>
    <property type="evidence" value="ECO:0007669"/>
    <property type="project" value="UniProtKB-KW"/>
</dbReference>